<organism evidence="1 2">
    <name type="scientific">Natranaeroarchaeum aerophilus</name>
    <dbReference type="NCBI Taxonomy" id="2917711"/>
    <lineage>
        <taxon>Archaea</taxon>
        <taxon>Methanobacteriati</taxon>
        <taxon>Methanobacteriota</taxon>
        <taxon>Stenosarchaea group</taxon>
        <taxon>Halobacteria</taxon>
        <taxon>Halobacteriales</taxon>
        <taxon>Natronoarchaeaceae</taxon>
        <taxon>Natranaeroarchaeum</taxon>
    </lineage>
</organism>
<dbReference type="AlphaFoldDB" id="A0AAE3K3L7"/>
<gene>
    <name evidence="1" type="ORF">AArcSt11_02785</name>
</gene>
<proteinExistence type="predicted"/>
<evidence type="ECO:0000313" key="1">
    <source>
        <dbReference type="EMBL" id="MCL9812578.1"/>
    </source>
</evidence>
<accession>A0AAE3K3L7</accession>
<comment type="caution">
    <text evidence="1">The sequence shown here is derived from an EMBL/GenBank/DDBJ whole genome shotgun (WGS) entry which is preliminary data.</text>
</comment>
<protein>
    <submittedName>
        <fullName evidence="1">Uncharacterized protein</fullName>
    </submittedName>
</protein>
<sequence length="264" mass="29295">MNTTGLSPKALARTYDVQNRSDAWEAVEDYQRYLDVAAQNPDSGSSALSSKLEMPRGRIRSWENGAKPDPARAVEVAEHRDWFGGPETDEFAALNQLVAWIFSGGSISSETFVPHFAVDDATESRVTDALETLGLDWRRERADESDRATEIVPTDHASVLGRALVVLGAPQGEKSDQSAFSLPEYLDNAPDEIRAEFVDVYIRNRYTDHDRLVMGFREQRSKAYLQELASLIEDVAGESVTVSEKNIYLSAEAADALYGNSRPF</sequence>
<dbReference type="EMBL" id="JAKRVY010000001">
    <property type="protein sequence ID" value="MCL9812578.1"/>
    <property type="molecule type" value="Genomic_DNA"/>
</dbReference>
<name>A0AAE3K3L7_9EURY</name>
<keyword evidence="2" id="KW-1185">Reference proteome</keyword>
<dbReference type="RefSeq" id="WP_250594399.1">
    <property type="nucleotide sequence ID" value="NZ_JAKRVY010000001.1"/>
</dbReference>
<dbReference type="Proteomes" id="UP001202674">
    <property type="component" value="Unassembled WGS sequence"/>
</dbReference>
<reference evidence="1 2" key="1">
    <citation type="journal article" date="2022" name="Syst. Appl. Microbiol.">
        <title>Natronocalculus amylovorans gen. nov., sp. nov., and Natranaeroarchaeum aerophilus sp. nov., dominant culturable amylolytic natronoarchaea from hypersaline soda lakes in southwestern Siberia.</title>
        <authorList>
            <person name="Sorokin D.Y."/>
            <person name="Elcheninov A.G."/>
            <person name="Khizhniak T.V."/>
            <person name="Koenen M."/>
            <person name="Bale N.J."/>
            <person name="Damste J.S.S."/>
            <person name="Kublanov I.V."/>
        </authorList>
    </citation>
    <scope>NUCLEOTIDE SEQUENCE [LARGE SCALE GENOMIC DNA]</scope>
    <source>
        <strain evidence="1 2">AArc-St1-1</strain>
    </source>
</reference>
<evidence type="ECO:0000313" key="2">
    <source>
        <dbReference type="Proteomes" id="UP001202674"/>
    </source>
</evidence>